<protein>
    <submittedName>
        <fullName evidence="2">Uncharacterized protein</fullName>
    </submittedName>
</protein>
<reference evidence="2 3" key="1">
    <citation type="submission" date="2024-01" db="EMBL/GenBank/DDBJ databases">
        <title>A telomere-to-telomere, gap-free genome of sweet tea (Lithocarpus litseifolius).</title>
        <authorList>
            <person name="Zhou J."/>
        </authorList>
    </citation>
    <scope>NUCLEOTIDE SEQUENCE [LARGE SCALE GENOMIC DNA]</scope>
    <source>
        <strain evidence="2">Zhou-2022a</strain>
        <tissue evidence="2">Leaf</tissue>
    </source>
</reference>
<organism evidence="2 3">
    <name type="scientific">Lithocarpus litseifolius</name>
    <dbReference type="NCBI Taxonomy" id="425828"/>
    <lineage>
        <taxon>Eukaryota</taxon>
        <taxon>Viridiplantae</taxon>
        <taxon>Streptophyta</taxon>
        <taxon>Embryophyta</taxon>
        <taxon>Tracheophyta</taxon>
        <taxon>Spermatophyta</taxon>
        <taxon>Magnoliopsida</taxon>
        <taxon>eudicotyledons</taxon>
        <taxon>Gunneridae</taxon>
        <taxon>Pentapetalae</taxon>
        <taxon>rosids</taxon>
        <taxon>fabids</taxon>
        <taxon>Fagales</taxon>
        <taxon>Fagaceae</taxon>
        <taxon>Lithocarpus</taxon>
    </lineage>
</organism>
<feature type="signal peptide" evidence="1">
    <location>
        <begin position="1"/>
        <end position="19"/>
    </location>
</feature>
<dbReference type="PANTHER" id="PTHR34564">
    <property type="entry name" value="PEPTIDYL-PROLYL CIS-TRANS ISOMERASE G"/>
    <property type="match status" value="1"/>
</dbReference>
<keyword evidence="1" id="KW-0732">Signal</keyword>
<sequence length="221" mass="25291">MSRPWVLVCLLLLIVFTSQFEWKQQYGNELEASSITSQKQNYISEREEAVKEKINRKSLVQIDSVYSSIASQGHGQSLANKVEEIAELVTNRSDDDRPANEWSVEETVEPAKDQDIQILVWVMGSHWLIRTTISLTRTRMGILGLWLTTGLLGEEVNLWRLSNLLQIILSQEKNIQKLNEIVQSLREELLHCRGGSEVVNSTATHLTELLTELERHPILED</sequence>
<comment type="caution">
    <text evidence="2">The sequence shown here is derived from an EMBL/GenBank/DDBJ whole genome shotgun (WGS) entry which is preliminary data.</text>
</comment>
<evidence type="ECO:0000256" key="1">
    <source>
        <dbReference type="SAM" id="SignalP"/>
    </source>
</evidence>
<dbReference type="AlphaFoldDB" id="A0AAW2BJ10"/>
<dbReference type="PANTHER" id="PTHR34564:SF10">
    <property type="entry name" value="HYALURONAN MEDIATED MOTILITY RECEPTOR-LIKE PROTEIN"/>
    <property type="match status" value="1"/>
</dbReference>
<dbReference type="Proteomes" id="UP001459277">
    <property type="component" value="Unassembled WGS sequence"/>
</dbReference>
<gene>
    <name evidence="2" type="ORF">SO802_030862</name>
</gene>
<feature type="chain" id="PRO_5043396777" evidence="1">
    <location>
        <begin position="20"/>
        <end position="221"/>
    </location>
</feature>
<evidence type="ECO:0000313" key="3">
    <source>
        <dbReference type="Proteomes" id="UP001459277"/>
    </source>
</evidence>
<accession>A0AAW2BJ10</accession>
<proteinExistence type="predicted"/>
<name>A0AAW2BJ10_9ROSI</name>
<keyword evidence="3" id="KW-1185">Reference proteome</keyword>
<dbReference type="EMBL" id="JAZDWU010000011">
    <property type="protein sequence ID" value="KAK9985911.1"/>
    <property type="molecule type" value="Genomic_DNA"/>
</dbReference>
<evidence type="ECO:0000313" key="2">
    <source>
        <dbReference type="EMBL" id="KAK9985911.1"/>
    </source>
</evidence>